<dbReference type="Pfam" id="PF13359">
    <property type="entry name" value="DDE_Tnp_4"/>
    <property type="match status" value="1"/>
</dbReference>
<dbReference type="OrthoDB" id="6483946at2759"/>
<evidence type="ECO:0000259" key="3">
    <source>
        <dbReference type="Pfam" id="PF13359"/>
    </source>
</evidence>
<dbReference type="PANTHER" id="PTHR23080">
    <property type="entry name" value="THAP DOMAIN PROTEIN"/>
    <property type="match status" value="1"/>
</dbReference>
<name>A0A8B6CRD7_MYTGA</name>
<dbReference type="AlphaFoldDB" id="A0A8B6CRD7"/>
<evidence type="ECO:0000256" key="2">
    <source>
        <dbReference type="ARBA" id="ARBA00022723"/>
    </source>
</evidence>
<dbReference type="InterPro" id="IPR027806">
    <property type="entry name" value="HARBI1_dom"/>
</dbReference>
<evidence type="ECO:0000313" key="4">
    <source>
        <dbReference type="EMBL" id="VDI08815.1"/>
    </source>
</evidence>
<dbReference type="EMBL" id="UYJE01002236">
    <property type="protein sequence ID" value="VDI08815.1"/>
    <property type="molecule type" value="Genomic_DNA"/>
</dbReference>
<keyword evidence="2" id="KW-0479">Metal-binding</keyword>
<organism evidence="4 5">
    <name type="scientific">Mytilus galloprovincialis</name>
    <name type="common">Mediterranean mussel</name>
    <dbReference type="NCBI Taxonomy" id="29158"/>
    <lineage>
        <taxon>Eukaryota</taxon>
        <taxon>Metazoa</taxon>
        <taxon>Spiralia</taxon>
        <taxon>Lophotrochozoa</taxon>
        <taxon>Mollusca</taxon>
        <taxon>Bivalvia</taxon>
        <taxon>Autobranchia</taxon>
        <taxon>Pteriomorphia</taxon>
        <taxon>Mytilida</taxon>
        <taxon>Mytiloidea</taxon>
        <taxon>Mytilidae</taxon>
        <taxon>Mytilinae</taxon>
        <taxon>Mytilus</taxon>
    </lineage>
</organism>
<reference evidence="4" key="1">
    <citation type="submission" date="2018-11" db="EMBL/GenBank/DDBJ databases">
        <authorList>
            <person name="Alioto T."/>
            <person name="Alioto T."/>
        </authorList>
    </citation>
    <scope>NUCLEOTIDE SEQUENCE</scope>
</reference>
<proteinExistence type="predicted"/>
<evidence type="ECO:0000256" key="1">
    <source>
        <dbReference type="ARBA" id="ARBA00001968"/>
    </source>
</evidence>
<keyword evidence="5" id="KW-1185">Reference proteome</keyword>
<feature type="domain" description="DDE Tnp4" evidence="3">
    <location>
        <begin position="2"/>
        <end position="90"/>
    </location>
</feature>
<accession>A0A8B6CRD7</accession>
<protein>
    <recommendedName>
        <fullName evidence="3">DDE Tnp4 domain-containing protein</fullName>
    </recommendedName>
</protein>
<sequence length="92" mass="10603">MVTFFSRLWGGHVSDRQIVQHDEFLQKLSKGDVIMADKDFTVEDLLPADVGLNMPPRVSKKEQMSHLEFFKTNSIASVRIVVELKMEQIKKI</sequence>
<evidence type="ECO:0000313" key="5">
    <source>
        <dbReference type="Proteomes" id="UP000596742"/>
    </source>
</evidence>
<comment type="cofactor">
    <cofactor evidence="1">
        <name>a divalent metal cation</name>
        <dbReference type="ChEBI" id="CHEBI:60240"/>
    </cofactor>
</comment>
<gene>
    <name evidence="4" type="ORF">MGAL_10B079367</name>
</gene>
<dbReference type="GO" id="GO:0046872">
    <property type="term" value="F:metal ion binding"/>
    <property type="evidence" value="ECO:0007669"/>
    <property type="project" value="UniProtKB-KW"/>
</dbReference>
<dbReference type="Proteomes" id="UP000596742">
    <property type="component" value="Unassembled WGS sequence"/>
</dbReference>
<comment type="caution">
    <text evidence="4">The sequence shown here is derived from an EMBL/GenBank/DDBJ whole genome shotgun (WGS) entry which is preliminary data.</text>
</comment>